<accession>A0A2U9B6B1</accession>
<proteinExistence type="predicted"/>
<protein>
    <submittedName>
        <fullName evidence="1">Uncharacterized protein</fullName>
    </submittedName>
</protein>
<name>A0A2U9B6B1_SCOMX</name>
<evidence type="ECO:0000313" key="2">
    <source>
        <dbReference type="Proteomes" id="UP000246464"/>
    </source>
</evidence>
<organism evidence="1 2">
    <name type="scientific">Scophthalmus maximus</name>
    <name type="common">Turbot</name>
    <name type="synonym">Psetta maxima</name>
    <dbReference type="NCBI Taxonomy" id="52904"/>
    <lineage>
        <taxon>Eukaryota</taxon>
        <taxon>Metazoa</taxon>
        <taxon>Chordata</taxon>
        <taxon>Craniata</taxon>
        <taxon>Vertebrata</taxon>
        <taxon>Euteleostomi</taxon>
        <taxon>Actinopterygii</taxon>
        <taxon>Neopterygii</taxon>
        <taxon>Teleostei</taxon>
        <taxon>Neoteleostei</taxon>
        <taxon>Acanthomorphata</taxon>
        <taxon>Carangaria</taxon>
        <taxon>Pleuronectiformes</taxon>
        <taxon>Pleuronectoidei</taxon>
        <taxon>Scophthalmidae</taxon>
        <taxon>Scophthalmus</taxon>
    </lineage>
</organism>
<gene>
    <name evidence="1" type="ORF">SMAX5B_000689</name>
</gene>
<dbReference type="AlphaFoldDB" id="A0A2U9B6B1"/>
<keyword evidence="2" id="KW-1185">Reference proteome</keyword>
<reference evidence="1 2" key="1">
    <citation type="submission" date="2017-12" db="EMBL/GenBank/DDBJ databases">
        <title>Integrating genomic resources of turbot (Scophthalmus maximus) in depth evaluation of genetic and physical mapping variation across individuals.</title>
        <authorList>
            <person name="Martinez P."/>
        </authorList>
    </citation>
    <scope>NUCLEOTIDE SEQUENCE [LARGE SCALE GENOMIC DNA]</scope>
</reference>
<sequence>MAPPPAQPPSGRHVAVAVSGAVVSVSFYEYNYEYMNTVFGPDTRYWYQTTVRRRAAAVKSEPGRWRIR</sequence>
<dbReference type="Proteomes" id="UP000246464">
    <property type="component" value="Chromosome 3"/>
</dbReference>
<evidence type="ECO:0000313" key="1">
    <source>
        <dbReference type="EMBL" id="AWO99437.1"/>
    </source>
</evidence>
<dbReference type="EMBL" id="CP026245">
    <property type="protein sequence ID" value="AWO99437.1"/>
    <property type="molecule type" value="Genomic_DNA"/>
</dbReference>